<dbReference type="Pfam" id="PF00293">
    <property type="entry name" value="NUDIX"/>
    <property type="match status" value="1"/>
</dbReference>
<dbReference type="InterPro" id="IPR015797">
    <property type="entry name" value="NUDIX_hydrolase-like_dom_sf"/>
</dbReference>
<sequence>MEEYIDIVTKSGAPTGTSALKSEIHSKGYYHNTVHIWFYTAEGHILLQQRAATKAICPLLWDVSVAGHIDAGETLTHGAVREIEEEIGLTILETDLHKIGVFECFQTYPNGIIDNEFHHTFIAELKVDIHALVLQNEEVEAIKLVSIATFKDLLQHSETNGHFVASNRKYYEFVLERIQKRIASF</sequence>
<organism evidence="3 4">
    <name type="scientific">Lacinutrix neustonica</name>
    <dbReference type="NCBI Taxonomy" id="2980107"/>
    <lineage>
        <taxon>Bacteria</taxon>
        <taxon>Pseudomonadati</taxon>
        <taxon>Bacteroidota</taxon>
        <taxon>Flavobacteriia</taxon>
        <taxon>Flavobacteriales</taxon>
        <taxon>Flavobacteriaceae</taxon>
        <taxon>Lacinutrix</taxon>
    </lineage>
</organism>
<accession>A0A9E8MVD8</accession>
<dbReference type="GO" id="GO:0016787">
    <property type="term" value="F:hydrolase activity"/>
    <property type="evidence" value="ECO:0007669"/>
    <property type="project" value="UniProtKB-KW"/>
</dbReference>
<keyword evidence="1" id="KW-0378">Hydrolase</keyword>
<dbReference type="CDD" id="cd04692">
    <property type="entry name" value="NUDIX_Hydrolase"/>
    <property type="match status" value="1"/>
</dbReference>
<dbReference type="RefSeq" id="WP_267676872.1">
    <property type="nucleotide sequence ID" value="NZ_CP113088.1"/>
</dbReference>
<evidence type="ECO:0000256" key="1">
    <source>
        <dbReference type="ARBA" id="ARBA00022801"/>
    </source>
</evidence>
<dbReference type="KEGG" id="lnu:N7U66_00405"/>
<proteinExistence type="predicted"/>
<dbReference type="EMBL" id="CP113088">
    <property type="protein sequence ID" value="WAC02278.1"/>
    <property type="molecule type" value="Genomic_DNA"/>
</dbReference>
<protein>
    <submittedName>
        <fullName evidence="3">NUDIX domain-containing protein</fullName>
    </submittedName>
</protein>
<reference evidence="3" key="1">
    <citation type="submission" date="2022-11" db="EMBL/GenBank/DDBJ databases">
        <title>Lacinutrix neustonica HL-RS19T sp. nov., isolated from the surface microlayer sample of brackish Lake Shihwa.</title>
        <authorList>
            <person name="Choi J.Y."/>
            <person name="Hwang C.Y."/>
        </authorList>
    </citation>
    <scope>NUCLEOTIDE SEQUENCE</scope>
    <source>
        <strain evidence="3">HL-RS19</strain>
    </source>
</reference>
<evidence type="ECO:0000259" key="2">
    <source>
        <dbReference type="PROSITE" id="PS51462"/>
    </source>
</evidence>
<name>A0A9E8MVD8_9FLAO</name>
<dbReference type="PANTHER" id="PTHR10885:SF0">
    <property type="entry name" value="ISOPENTENYL-DIPHOSPHATE DELTA-ISOMERASE"/>
    <property type="match status" value="1"/>
</dbReference>
<dbReference type="PANTHER" id="PTHR10885">
    <property type="entry name" value="ISOPENTENYL-DIPHOSPHATE DELTA-ISOMERASE"/>
    <property type="match status" value="1"/>
</dbReference>
<dbReference type="SUPFAM" id="SSF55811">
    <property type="entry name" value="Nudix"/>
    <property type="match status" value="1"/>
</dbReference>
<dbReference type="InterPro" id="IPR020084">
    <property type="entry name" value="NUDIX_hydrolase_CS"/>
</dbReference>
<dbReference type="AlphaFoldDB" id="A0A9E8MVD8"/>
<dbReference type="Proteomes" id="UP001164705">
    <property type="component" value="Chromosome"/>
</dbReference>
<evidence type="ECO:0000313" key="4">
    <source>
        <dbReference type="Proteomes" id="UP001164705"/>
    </source>
</evidence>
<keyword evidence="4" id="KW-1185">Reference proteome</keyword>
<dbReference type="PROSITE" id="PS51462">
    <property type="entry name" value="NUDIX"/>
    <property type="match status" value="1"/>
</dbReference>
<dbReference type="PROSITE" id="PS00893">
    <property type="entry name" value="NUDIX_BOX"/>
    <property type="match status" value="1"/>
</dbReference>
<feature type="domain" description="Nudix hydrolase" evidence="2">
    <location>
        <begin position="29"/>
        <end position="176"/>
    </location>
</feature>
<evidence type="ECO:0000313" key="3">
    <source>
        <dbReference type="EMBL" id="WAC02278.1"/>
    </source>
</evidence>
<gene>
    <name evidence="3" type="ORF">N7U66_00405</name>
</gene>
<dbReference type="Gene3D" id="3.90.79.10">
    <property type="entry name" value="Nucleoside Triphosphate Pyrophosphohydrolase"/>
    <property type="match status" value="1"/>
</dbReference>
<dbReference type="InterPro" id="IPR000086">
    <property type="entry name" value="NUDIX_hydrolase_dom"/>
</dbReference>